<accession>A0A830HKH9</accession>
<evidence type="ECO:0000256" key="5">
    <source>
        <dbReference type="ARBA" id="ARBA00023180"/>
    </source>
</evidence>
<dbReference type="AlphaFoldDB" id="A0A830HKH9"/>
<keyword evidence="4" id="KW-0732">Signal</keyword>
<dbReference type="EMBL" id="BNJQ01000017">
    <property type="protein sequence ID" value="GHP07644.1"/>
    <property type="molecule type" value="Genomic_DNA"/>
</dbReference>
<evidence type="ECO:0000256" key="4">
    <source>
        <dbReference type="ARBA" id="ARBA00022729"/>
    </source>
</evidence>
<protein>
    <recommendedName>
        <fullName evidence="8">Receptor L-domain domain-containing protein</fullName>
    </recommendedName>
</protein>
<evidence type="ECO:0000256" key="1">
    <source>
        <dbReference type="ARBA" id="ARBA00004191"/>
    </source>
</evidence>
<sequence length="203" mass="22057">MVPSSTRRSAEMANRANKWEARYIPYSAADLSSLANLAVIEGNLQIFSNDQLTTLKALDGITTIGGELTISYNDQLTTLTGLDDITTIGGDLWISYNDQLTTLTGLDGITTVGGNVQIYNNVKLTDLAGLDSIPTVGGNKRCGTVKKIVTRYTKAEDLMGVTWVVGDLRFGRHVSGSSRDDDWHFVDEDVPVQARGIRDLDIS</sequence>
<keyword evidence="2" id="KW-0134">Cell wall</keyword>
<dbReference type="InterPro" id="IPR051648">
    <property type="entry name" value="CWI-Assembly_Regulator"/>
</dbReference>
<comment type="subcellular location">
    <subcellularLocation>
        <location evidence="1">Secreted</location>
        <location evidence="1">Cell wall</location>
    </subcellularLocation>
</comment>
<evidence type="ECO:0000313" key="7">
    <source>
        <dbReference type="Proteomes" id="UP000660262"/>
    </source>
</evidence>
<reference evidence="6" key="1">
    <citation type="submission" date="2020-10" db="EMBL/GenBank/DDBJ databases">
        <title>Unveiling of a novel bifunctional photoreceptor, Dualchrome1, isolated from a cosmopolitan green alga.</title>
        <authorList>
            <person name="Suzuki S."/>
            <person name="Kawachi M."/>
        </authorList>
    </citation>
    <scope>NUCLEOTIDE SEQUENCE</scope>
    <source>
        <strain evidence="6">NIES 2893</strain>
    </source>
</reference>
<name>A0A830HKH9_9CHLO</name>
<dbReference type="OrthoDB" id="536881at2759"/>
<dbReference type="PANTHER" id="PTHR31018:SF3">
    <property type="entry name" value="RECEPTOR PROTEIN-TYROSINE KINASE"/>
    <property type="match status" value="1"/>
</dbReference>
<keyword evidence="3" id="KW-0964">Secreted</keyword>
<comment type="caution">
    <text evidence="6">The sequence shown here is derived from an EMBL/GenBank/DDBJ whole genome shotgun (WGS) entry which is preliminary data.</text>
</comment>
<dbReference type="SUPFAM" id="SSF52058">
    <property type="entry name" value="L domain-like"/>
    <property type="match status" value="1"/>
</dbReference>
<evidence type="ECO:0000256" key="3">
    <source>
        <dbReference type="ARBA" id="ARBA00022525"/>
    </source>
</evidence>
<dbReference type="Gene3D" id="3.80.20.20">
    <property type="entry name" value="Receptor L-domain"/>
    <property type="match status" value="2"/>
</dbReference>
<dbReference type="InterPro" id="IPR036941">
    <property type="entry name" value="Rcpt_L-dom_sf"/>
</dbReference>
<evidence type="ECO:0000256" key="2">
    <source>
        <dbReference type="ARBA" id="ARBA00022512"/>
    </source>
</evidence>
<dbReference type="Proteomes" id="UP000660262">
    <property type="component" value="Unassembled WGS sequence"/>
</dbReference>
<keyword evidence="7" id="KW-1185">Reference proteome</keyword>
<evidence type="ECO:0000313" key="6">
    <source>
        <dbReference type="EMBL" id="GHP07644.1"/>
    </source>
</evidence>
<keyword evidence="5" id="KW-0325">Glycoprotein</keyword>
<gene>
    <name evidence="6" type="ORF">PPROV_000638600</name>
</gene>
<organism evidence="6 7">
    <name type="scientific">Pycnococcus provasolii</name>
    <dbReference type="NCBI Taxonomy" id="41880"/>
    <lineage>
        <taxon>Eukaryota</taxon>
        <taxon>Viridiplantae</taxon>
        <taxon>Chlorophyta</taxon>
        <taxon>Pseudoscourfieldiophyceae</taxon>
        <taxon>Pseudoscourfieldiales</taxon>
        <taxon>Pycnococcaceae</taxon>
        <taxon>Pycnococcus</taxon>
    </lineage>
</organism>
<proteinExistence type="predicted"/>
<evidence type="ECO:0008006" key="8">
    <source>
        <dbReference type="Google" id="ProtNLM"/>
    </source>
</evidence>
<dbReference type="PANTHER" id="PTHR31018">
    <property type="entry name" value="SPORULATION-SPECIFIC PROTEIN-RELATED"/>
    <property type="match status" value="1"/>
</dbReference>